<dbReference type="EMBL" id="JAAJBG010000019">
    <property type="protein sequence ID" value="NGG16708.1"/>
    <property type="molecule type" value="Genomic_DNA"/>
</dbReference>
<sequence length="76" mass="9039">MQNQEQIRLIMNWERDHYRLGTKYKNKLVKRSVEEVKLELANLTREWDSVTFSVEPKGAMKIEGDKVTIFKKGEVK</sequence>
<accession>A0A6G4N0D1</accession>
<dbReference type="AlphaFoldDB" id="A0A6G4N0D1"/>
<proteinExistence type="predicted"/>
<evidence type="ECO:0000313" key="1">
    <source>
        <dbReference type="EMBL" id="NGG16708.1"/>
    </source>
</evidence>
<dbReference type="RefSeq" id="WP_164232162.1">
    <property type="nucleotide sequence ID" value="NZ_JAAJBF010000015.1"/>
</dbReference>
<protein>
    <submittedName>
        <fullName evidence="1">Uncharacterized protein</fullName>
    </submittedName>
</protein>
<comment type="caution">
    <text evidence="1">The sequence shown here is derived from an EMBL/GenBank/DDBJ whole genome shotgun (WGS) entry which is preliminary data.</text>
</comment>
<reference evidence="1" key="1">
    <citation type="submission" date="2020-02" db="EMBL/GenBank/DDBJ databases">
        <title>Antibiotic resistance/susceptibility profiles of lactic acid-producing cocci isolated from the human vagina, and analysis of the genetic basis of atypical resistances.</title>
        <authorList>
            <person name="Sirichoat A."/>
            <person name="Florez A.B."/>
            <person name="Vazquez L."/>
            <person name="Buppasiri P."/>
            <person name="Panya M."/>
            <person name="Lulitanond V."/>
            <person name="Mayo B."/>
        </authorList>
    </citation>
    <scope>NUCLEOTIDE SEQUENCE</scope>
    <source>
        <strain evidence="1">VA01-10AN</strain>
    </source>
</reference>
<organism evidence="1">
    <name type="scientific">Streptococcus anginosus</name>
    <dbReference type="NCBI Taxonomy" id="1328"/>
    <lineage>
        <taxon>Bacteria</taxon>
        <taxon>Bacillati</taxon>
        <taxon>Bacillota</taxon>
        <taxon>Bacilli</taxon>
        <taxon>Lactobacillales</taxon>
        <taxon>Streptococcaceae</taxon>
        <taxon>Streptococcus</taxon>
        <taxon>Streptococcus anginosus group</taxon>
    </lineage>
</organism>
<name>A0A6G4N0D1_STRAP</name>
<gene>
    <name evidence="1" type="ORF">G5T13_08875</name>
</gene>